<feature type="signal peptide" evidence="1">
    <location>
        <begin position="1"/>
        <end position="17"/>
    </location>
</feature>
<organism evidence="2">
    <name type="scientific">Oikopleura dioica</name>
    <name type="common">Tunicate</name>
    <dbReference type="NCBI Taxonomy" id="34765"/>
    <lineage>
        <taxon>Eukaryota</taxon>
        <taxon>Metazoa</taxon>
        <taxon>Chordata</taxon>
        <taxon>Tunicata</taxon>
        <taxon>Appendicularia</taxon>
        <taxon>Copelata</taxon>
        <taxon>Oikopleuridae</taxon>
        <taxon>Oikopleura</taxon>
    </lineage>
</organism>
<dbReference type="EMBL" id="FN653519">
    <property type="protein sequence ID" value="CBY15449.1"/>
    <property type="molecule type" value="Genomic_DNA"/>
</dbReference>
<evidence type="ECO:0000313" key="2">
    <source>
        <dbReference type="EMBL" id="CBY15449.1"/>
    </source>
</evidence>
<protein>
    <submittedName>
        <fullName evidence="2">Uncharacterized protein</fullName>
    </submittedName>
</protein>
<gene>
    <name evidence="2" type="ORF">GSOID_T00013723001</name>
</gene>
<reference evidence="2" key="1">
    <citation type="journal article" date="2010" name="Science">
        <title>Plasticity of animal genome architecture unmasked by rapid evolution of a pelagic tunicate.</title>
        <authorList>
            <person name="Denoeud F."/>
            <person name="Henriet S."/>
            <person name="Mungpakdee S."/>
            <person name="Aury J.M."/>
            <person name="Da Silva C."/>
            <person name="Brinkmann H."/>
            <person name="Mikhaleva J."/>
            <person name="Olsen L.C."/>
            <person name="Jubin C."/>
            <person name="Canestro C."/>
            <person name="Bouquet J.M."/>
            <person name="Danks G."/>
            <person name="Poulain J."/>
            <person name="Campsteijn C."/>
            <person name="Adamski M."/>
            <person name="Cross I."/>
            <person name="Yadetie F."/>
            <person name="Muffato M."/>
            <person name="Louis A."/>
            <person name="Butcher S."/>
            <person name="Tsagkogeorga G."/>
            <person name="Konrad A."/>
            <person name="Singh S."/>
            <person name="Jensen M.F."/>
            <person name="Cong E.H."/>
            <person name="Eikeseth-Otteraa H."/>
            <person name="Noel B."/>
            <person name="Anthouard V."/>
            <person name="Porcel B.M."/>
            <person name="Kachouri-Lafond R."/>
            <person name="Nishino A."/>
            <person name="Ugolini M."/>
            <person name="Chourrout P."/>
            <person name="Nishida H."/>
            <person name="Aasland R."/>
            <person name="Huzurbazar S."/>
            <person name="Westhof E."/>
            <person name="Delsuc F."/>
            <person name="Lehrach H."/>
            <person name="Reinhardt R."/>
            <person name="Weissenbach J."/>
            <person name="Roy S.W."/>
            <person name="Artiguenave F."/>
            <person name="Postlethwait J.H."/>
            <person name="Manak J.R."/>
            <person name="Thompson E.M."/>
            <person name="Jaillon O."/>
            <person name="Du Pasquier L."/>
            <person name="Boudinot P."/>
            <person name="Liberles D.A."/>
            <person name="Volff J.N."/>
            <person name="Philippe H."/>
            <person name="Lenhard B."/>
            <person name="Roest Crollius H."/>
            <person name="Wincker P."/>
            <person name="Chourrout D."/>
        </authorList>
    </citation>
    <scope>NUCLEOTIDE SEQUENCE [LARGE SCALE GENOMIC DNA]</scope>
</reference>
<keyword evidence="1" id="KW-0732">Signal</keyword>
<accession>E4Y0P1</accession>
<sequence>MKLLHVFLLLSYQPANAKTKVSKPVQKIKKKQNEKIRNKNAEHFEVFQTENSLVAEKRKQLLKSLDESIGVLGKFKKSKIVNLESRVNAIRGYCEGFDFKNAIEISQKNNDQDLKKKLSDTRDICTSTLDFMKTEQMNLRLIEMKNGGKLLHEFIKDKERCCSLRKSIDAFEIYEKHKRC</sequence>
<evidence type="ECO:0000313" key="3">
    <source>
        <dbReference type="Proteomes" id="UP000001307"/>
    </source>
</evidence>
<feature type="chain" id="PRO_5003193101" evidence="1">
    <location>
        <begin position="18"/>
        <end position="180"/>
    </location>
</feature>
<name>E4Y0P1_OIKDI</name>
<dbReference type="Proteomes" id="UP000001307">
    <property type="component" value="Unassembled WGS sequence"/>
</dbReference>
<dbReference type="AlphaFoldDB" id="E4Y0P1"/>
<proteinExistence type="predicted"/>
<dbReference type="InParanoid" id="E4Y0P1"/>
<evidence type="ECO:0000256" key="1">
    <source>
        <dbReference type="SAM" id="SignalP"/>
    </source>
</evidence>
<keyword evidence="3" id="KW-1185">Reference proteome</keyword>